<feature type="region of interest" description="Disordered" evidence="1">
    <location>
        <begin position="1222"/>
        <end position="1244"/>
    </location>
</feature>
<feature type="compositionally biased region" description="Polar residues" evidence="1">
    <location>
        <begin position="212"/>
        <end position="226"/>
    </location>
</feature>
<feature type="compositionally biased region" description="Low complexity" evidence="1">
    <location>
        <begin position="1146"/>
        <end position="1161"/>
    </location>
</feature>
<feature type="compositionally biased region" description="Low complexity" evidence="1">
    <location>
        <begin position="343"/>
        <end position="378"/>
    </location>
</feature>
<comment type="caution">
    <text evidence="2">The sequence shown here is derived from an EMBL/GenBank/DDBJ whole genome shotgun (WGS) entry which is preliminary data.</text>
</comment>
<accession>A0AAE0TY54</accession>
<reference evidence="2" key="1">
    <citation type="journal article" date="2023" name="Mol. Phylogenet. Evol.">
        <title>Genome-scale phylogeny and comparative genomics of the fungal order Sordariales.</title>
        <authorList>
            <person name="Hensen N."/>
            <person name="Bonometti L."/>
            <person name="Westerberg I."/>
            <person name="Brannstrom I.O."/>
            <person name="Guillou S."/>
            <person name="Cros-Aarteil S."/>
            <person name="Calhoun S."/>
            <person name="Haridas S."/>
            <person name="Kuo A."/>
            <person name="Mondo S."/>
            <person name="Pangilinan J."/>
            <person name="Riley R."/>
            <person name="LaButti K."/>
            <person name="Andreopoulos B."/>
            <person name="Lipzen A."/>
            <person name="Chen C."/>
            <person name="Yan M."/>
            <person name="Daum C."/>
            <person name="Ng V."/>
            <person name="Clum A."/>
            <person name="Steindorff A."/>
            <person name="Ohm R.A."/>
            <person name="Martin F."/>
            <person name="Silar P."/>
            <person name="Natvig D.O."/>
            <person name="Lalanne C."/>
            <person name="Gautier V."/>
            <person name="Ament-Velasquez S.L."/>
            <person name="Kruys A."/>
            <person name="Hutchinson M.I."/>
            <person name="Powell A.J."/>
            <person name="Barry K."/>
            <person name="Miller A.N."/>
            <person name="Grigoriev I.V."/>
            <person name="Debuchy R."/>
            <person name="Gladieux P."/>
            <person name="Hiltunen Thoren M."/>
            <person name="Johannesson H."/>
        </authorList>
    </citation>
    <scope>NUCLEOTIDE SEQUENCE</scope>
    <source>
        <strain evidence="2">CBS 958.72</strain>
    </source>
</reference>
<dbReference type="InterPro" id="IPR013887">
    <property type="entry name" value="UPF0592"/>
</dbReference>
<dbReference type="PANTHER" id="PTHR37988:SF1">
    <property type="entry name" value="UPF0592 MEMBRANE PROTEIN C7D4.03C"/>
    <property type="match status" value="1"/>
</dbReference>
<feature type="region of interest" description="Disordered" evidence="1">
    <location>
        <begin position="110"/>
        <end position="391"/>
    </location>
</feature>
<feature type="compositionally biased region" description="Low complexity" evidence="1">
    <location>
        <begin position="271"/>
        <end position="291"/>
    </location>
</feature>
<feature type="compositionally biased region" description="Polar residues" evidence="1">
    <location>
        <begin position="292"/>
        <end position="302"/>
    </location>
</feature>
<dbReference type="Proteomes" id="UP001287356">
    <property type="component" value="Unassembled WGS sequence"/>
</dbReference>
<protein>
    <recommendedName>
        <fullName evidence="4">DUF1765-domain-containing protein</fullName>
    </recommendedName>
</protein>
<feature type="region of interest" description="Disordered" evidence="1">
    <location>
        <begin position="1122"/>
        <end position="1161"/>
    </location>
</feature>
<proteinExistence type="predicted"/>
<feature type="region of interest" description="Disordered" evidence="1">
    <location>
        <begin position="1"/>
        <end position="44"/>
    </location>
</feature>
<dbReference type="EMBL" id="JAULSN010000001">
    <property type="protein sequence ID" value="KAK3383754.1"/>
    <property type="molecule type" value="Genomic_DNA"/>
</dbReference>
<feature type="compositionally biased region" description="Low complexity" evidence="1">
    <location>
        <begin position="35"/>
        <end position="44"/>
    </location>
</feature>
<dbReference type="Pfam" id="PF08578">
    <property type="entry name" value="DUF1765"/>
    <property type="match status" value="1"/>
</dbReference>
<organism evidence="2 3">
    <name type="scientific">Lasiosphaeria ovina</name>
    <dbReference type="NCBI Taxonomy" id="92902"/>
    <lineage>
        <taxon>Eukaryota</taxon>
        <taxon>Fungi</taxon>
        <taxon>Dikarya</taxon>
        <taxon>Ascomycota</taxon>
        <taxon>Pezizomycotina</taxon>
        <taxon>Sordariomycetes</taxon>
        <taxon>Sordariomycetidae</taxon>
        <taxon>Sordariales</taxon>
        <taxon>Lasiosphaeriaceae</taxon>
        <taxon>Lasiosphaeria</taxon>
    </lineage>
</organism>
<dbReference type="PANTHER" id="PTHR37988">
    <property type="entry name" value="UPF0592 MEMBRANE PROTEIN C7D4.03C"/>
    <property type="match status" value="1"/>
</dbReference>
<evidence type="ECO:0000313" key="2">
    <source>
        <dbReference type="EMBL" id="KAK3383754.1"/>
    </source>
</evidence>
<reference evidence="2" key="2">
    <citation type="submission" date="2023-06" db="EMBL/GenBank/DDBJ databases">
        <authorList>
            <consortium name="Lawrence Berkeley National Laboratory"/>
            <person name="Haridas S."/>
            <person name="Hensen N."/>
            <person name="Bonometti L."/>
            <person name="Westerberg I."/>
            <person name="Brannstrom I.O."/>
            <person name="Guillou S."/>
            <person name="Cros-Aarteil S."/>
            <person name="Calhoun S."/>
            <person name="Kuo A."/>
            <person name="Mondo S."/>
            <person name="Pangilinan J."/>
            <person name="Riley R."/>
            <person name="Labutti K."/>
            <person name="Andreopoulos B."/>
            <person name="Lipzen A."/>
            <person name="Chen C."/>
            <person name="Yanf M."/>
            <person name="Daum C."/>
            <person name="Ng V."/>
            <person name="Clum A."/>
            <person name="Steindorff A."/>
            <person name="Ohm R."/>
            <person name="Martin F."/>
            <person name="Silar P."/>
            <person name="Natvig D."/>
            <person name="Lalanne C."/>
            <person name="Gautier V."/>
            <person name="Ament-Velasquez S.L."/>
            <person name="Kruys A."/>
            <person name="Hutchinson M.I."/>
            <person name="Powell A.J."/>
            <person name="Barry K."/>
            <person name="Miller A.N."/>
            <person name="Grigoriev I.V."/>
            <person name="Debuchy R."/>
            <person name="Gladieux P."/>
            <person name="Thoren M.H."/>
            <person name="Johannesson H."/>
        </authorList>
    </citation>
    <scope>NUCLEOTIDE SEQUENCE</scope>
    <source>
        <strain evidence="2">CBS 958.72</strain>
    </source>
</reference>
<evidence type="ECO:0000256" key="1">
    <source>
        <dbReference type="SAM" id="MobiDB-lite"/>
    </source>
</evidence>
<feature type="compositionally biased region" description="Pro residues" evidence="1">
    <location>
        <begin position="1231"/>
        <end position="1243"/>
    </location>
</feature>
<feature type="compositionally biased region" description="Polar residues" evidence="1">
    <location>
        <begin position="130"/>
        <end position="142"/>
    </location>
</feature>
<name>A0AAE0TY54_9PEZI</name>
<feature type="compositionally biased region" description="Low complexity" evidence="1">
    <location>
        <begin position="1125"/>
        <end position="1134"/>
    </location>
</feature>
<feature type="compositionally biased region" description="Polar residues" evidence="1">
    <location>
        <begin position="1"/>
        <end position="34"/>
    </location>
</feature>
<gene>
    <name evidence="2" type="ORF">B0T24DRAFT_61323</name>
</gene>
<feature type="compositionally biased region" description="Polar residues" evidence="1">
    <location>
        <begin position="331"/>
        <end position="342"/>
    </location>
</feature>
<feature type="compositionally biased region" description="Basic and acidic residues" evidence="1">
    <location>
        <begin position="195"/>
        <end position="207"/>
    </location>
</feature>
<sequence>MSGSTLAMASAVRQPSSSFHRSQSTPDLLSASTKSPPSAISSIDSSPRAFSLKFKTLPSLPAFDVPSFDLDNFELTLSGFGAEKAPPRRPPATETVVEIKAEAVAAATQAETVTRARSMIDRPRSWLPSVKSSPNVRASQSPRPKRLSKDYVANAPETSSLEPKALERSRTIESFADFAKRSWISTSRSPSPPSKADRERGSDRMTGERNGASKSKSGPASQTVSGDRSGAKPEGDDGLAATESPSSKSRAFNRASIYLTRMKQKPQSVFSKGSSPAPLSASAAKSCVSAADLNSTAPSALSATTNNAPVPASTTAAPSPAPAPPRAIVTKLTTSTAPASNGSHSSIDSPRHSSSQTSSLDTTATTAASDDATPSSADRGASMPHPTSRDPLWATFRTLDVEFTKFAARNSTAARMGVVRSTLVPFLRSTAHHPSNSNRTILSLEDIDRRATVLNKWWNGLLEMLDAGQSRLGVSPYGATMGGGGILGQQPMMTTSLQPVAGVDRPTLLETTTMIMMRPEWRAITSYFQPLEQRSPVERVRARSSTQSTDDAPDSSANFLAESAEHNVRTMFVTNLLTQMALVVEKMSMRHAPLSLVNWCGKACAYAFFFVPGIADVLVRLWTVSGDVMRRVADEFGLPRRSKGESDDIVALFPPHLGKLGWTSGKTLGDKLRQAAKLPLLSARIPWHGPWISRWRGGDTDLFFIFCKYYYILADEFMPVGLPLVEKARAPAFVLLHAHLLSILDSTIHRQASIEAMLGPPLTDGLHGADTALMGLPLPSNLLKGMDENRMIILLKDMLSENSLGVAAGIKHTFAEAFLATAKAATKRTSRYEHAACFILCDFLEEVLVTLDAFQNTANNSIATSPSEEAFPAFDEVVSPSFDYIDWSFWFDVGKMIMNSNNTMSEIRIISFLYAVWDAITADPLRKEAICFDWLLTEEAFEKFFNHWCPMVRAYYMRLLCWRVCRDSGSPNELDAKIFILVSQRLKTVWSHFLWLQQTAEKEHRMPPSTAPCYPTPGKRFLIIRTEIPPVQHALLPGFDSFSSSFPGSDMISDFRGSVPANSDSLTASARTESTSTAYRKKWSLLGRVLSFTATQANMGFGNVAIGGKRTWDDELEQARRETAASRAAAATARLGPPPPPKQGAPSVVTPSSDSGSSTGSAPVFDAATFVFRFALTWQGQNGPGGGSPSRDRIITRPRLPAPAQSKVSARSAALLANGSIGGGSAIRNDSPPPISAGLPPPTRRISGVTQTGLISEARNARPLSASLETETEKRVDKRLSLGVNVTAINSVDKMAYDDDRLDIQSPIRLSGIDSDESERGRSFDMDSDVGRTQLASVSAVRPTGIYTSGAVYAGRALAEWGMVVSECNSFVDRRRDEGVLGLSDVEIPTLGVEGLGIRQRA</sequence>
<evidence type="ECO:0008006" key="4">
    <source>
        <dbReference type="Google" id="ProtNLM"/>
    </source>
</evidence>
<evidence type="ECO:0000313" key="3">
    <source>
        <dbReference type="Proteomes" id="UP001287356"/>
    </source>
</evidence>
<keyword evidence="3" id="KW-1185">Reference proteome</keyword>
<feature type="compositionally biased region" description="Low complexity" evidence="1">
    <location>
        <begin position="303"/>
        <end position="318"/>
    </location>
</feature>